<dbReference type="Pfam" id="PF00626">
    <property type="entry name" value="Gelsolin"/>
    <property type="match status" value="3"/>
</dbReference>
<dbReference type="InterPro" id="IPR007123">
    <property type="entry name" value="Gelsolin-like_dom"/>
</dbReference>
<sequence>MQKAKKFDIEDSNIALLGSSLDKDARKAAAAKEPAWNNAGKKAGVQVWRIEKFQVKEWPANQHGQFYSGDSYIVLKTYVKDPANNPDKLSWNIHFWIGEESSQDEYGTAAYKTVELDDHLGGEPVQFREVQGFESPDFLQIFPKIELLKGGVDSGFRKVKPEEYKPRLLHIKGKKSVVVREVDLARGSLNSGDAFILDNGLTLYQFHGAKAGILEKQKAAQLAREIDADRSGKPVVHVVEESDPSDSKAKEFWGLLGGVGPIKTAEEGGSDDAPKGEKKLFRLSDATGKLTFTEVKPVARKSLDTSDVFILDAINAIYVWVGKKTTDNERANGMKFAAQYLIDFNRPKALPICRILEGGETQTFEGSF</sequence>
<dbReference type="GO" id="GO:0015629">
    <property type="term" value="C:actin cytoskeleton"/>
    <property type="evidence" value="ECO:0007669"/>
    <property type="project" value="TreeGrafter"/>
</dbReference>
<dbReference type="SMART" id="SM00262">
    <property type="entry name" value="GEL"/>
    <property type="match status" value="3"/>
</dbReference>
<dbReference type="GO" id="GO:0051015">
    <property type="term" value="F:actin filament binding"/>
    <property type="evidence" value="ECO:0007669"/>
    <property type="project" value="InterPro"/>
</dbReference>
<dbReference type="EMBL" id="KE346371">
    <property type="protein sequence ID" value="KJE96540.1"/>
    <property type="molecule type" value="Genomic_DNA"/>
</dbReference>
<dbReference type="AlphaFoldDB" id="A0A0D2WUZ9"/>
<dbReference type="SUPFAM" id="SSF55753">
    <property type="entry name" value="Actin depolymerizing proteins"/>
    <property type="match status" value="3"/>
</dbReference>
<dbReference type="CDD" id="cd11290">
    <property type="entry name" value="gelsolin_S1_like"/>
    <property type="match status" value="1"/>
</dbReference>
<gene>
    <name evidence="2" type="ORF">CAOG_006847</name>
</gene>
<dbReference type="GO" id="GO:0008154">
    <property type="term" value="P:actin polymerization or depolymerization"/>
    <property type="evidence" value="ECO:0007669"/>
    <property type="project" value="TreeGrafter"/>
</dbReference>
<dbReference type="InParanoid" id="A0A0D2WUZ9"/>
<evidence type="ECO:0000259" key="1">
    <source>
        <dbReference type="Pfam" id="PF00626"/>
    </source>
</evidence>
<reference evidence="3" key="1">
    <citation type="submission" date="2011-02" db="EMBL/GenBank/DDBJ databases">
        <title>The Genome Sequence of Capsaspora owczarzaki ATCC 30864.</title>
        <authorList>
            <person name="Russ C."/>
            <person name="Cuomo C."/>
            <person name="Burger G."/>
            <person name="Gray M.W."/>
            <person name="Holland P.W.H."/>
            <person name="King N."/>
            <person name="Lang F.B.F."/>
            <person name="Roger A.J."/>
            <person name="Ruiz-Trillo I."/>
            <person name="Young S.K."/>
            <person name="Zeng Q."/>
            <person name="Gargeya S."/>
            <person name="Alvarado L."/>
            <person name="Berlin A."/>
            <person name="Chapman S.B."/>
            <person name="Chen Z."/>
            <person name="Freedman E."/>
            <person name="Gellesch M."/>
            <person name="Goldberg J."/>
            <person name="Griggs A."/>
            <person name="Gujja S."/>
            <person name="Heilman E."/>
            <person name="Heiman D."/>
            <person name="Howarth C."/>
            <person name="Mehta T."/>
            <person name="Neiman D."/>
            <person name="Pearson M."/>
            <person name="Roberts A."/>
            <person name="Saif S."/>
            <person name="Shea T."/>
            <person name="Shenoy N."/>
            <person name="Sisk P."/>
            <person name="Stolte C."/>
            <person name="Sykes S."/>
            <person name="White J."/>
            <person name="Yandava C."/>
            <person name="Haas B."/>
            <person name="Nusbaum C."/>
            <person name="Birren B."/>
        </authorList>
    </citation>
    <scope>NUCLEOTIDE SEQUENCE</scope>
    <source>
        <strain evidence="3">ATCC 30864</strain>
    </source>
</reference>
<proteinExistence type="predicted"/>
<dbReference type="STRING" id="595528.A0A0D2WUZ9"/>
<dbReference type="InterPro" id="IPR007122">
    <property type="entry name" value="Villin/Gelsolin"/>
</dbReference>
<feature type="domain" description="Gelsolin-like" evidence="1">
    <location>
        <begin position="176"/>
        <end position="243"/>
    </location>
</feature>
<dbReference type="PhylomeDB" id="A0A0D2WUZ9"/>
<dbReference type="Proteomes" id="UP000008743">
    <property type="component" value="Unassembled WGS sequence"/>
</dbReference>
<dbReference type="Gene3D" id="3.40.20.10">
    <property type="entry name" value="Severin"/>
    <property type="match status" value="3"/>
</dbReference>
<feature type="domain" description="Gelsolin-like" evidence="1">
    <location>
        <begin position="62"/>
        <end position="139"/>
    </location>
</feature>
<evidence type="ECO:0000313" key="3">
    <source>
        <dbReference type="Proteomes" id="UP000008743"/>
    </source>
</evidence>
<accession>A0A0D2WUZ9</accession>
<dbReference type="eggNOG" id="KOG0443">
    <property type="taxonomic scope" value="Eukaryota"/>
</dbReference>
<dbReference type="CDD" id="cd11289">
    <property type="entry name" value="gelsolin_S2_like"/>
    <property type="match status" value="1"/>
</dbReference>
<name>A0A0D2WUZ9_CAPO3</name>
<dbReference type="OrthoDB" id="6375767at2759"/>
<dbReference type="InterPro" id="IPR029006">
    <property type="entry name" value="ADF-H/Gelsolin-like_dom_sf"/>
</dbReference>
<dbReference type="RefSeq" id="XP_004344468.1">
    <property type="nucleotide sequence ID" value="XM_004344418.2"/>
</dbReference>
<feature type="domain" description="Gelsolin-like" evidence="1">
    <location>
        <begin position="295"/>
        <end position="364"/>
    </location>
</feature>
<dbReference type="OMA" id="TQWASSW"/>
<dbReference type="PRINTS" id="PR00597">
    <property type="entry name" value="GELSOLIN"/>
</dbReference>
<dbReference type="GO" id="GO:0005737">
    <property type="term" value="C:cytoplasm"/>
    <property type="evidence" value="ECO:0007669"/>
    <property type="project" value="TreeGrafter"/>
</dbReference>
<evidence type="ECO:0000313" key="2">
    <source>
        <dbReference type="EMBL" id="KJE96540.1"/>
    </source>
</evidence>
<dbReference type="PANTHER" id="PTHR11977:SF130">
    <property type="entry name" value="SEVERIN"/>
    <property type="match status" value="1"/>
</dbReference>
<protein>
    <submittedName>
        <fullName evidence="2">Fragmin60</fullName>
    </submittedName>
</protein>
<keyword evidence="3" id="KW-1185">Reference proteome</keyword>
<dbReference type="PANTHER" id="PTHR11977">
    <property type="entry name" value="VILLIN"/>
    <property type="match status" value="1"/>
</dbReference>
<organism evidence="2 3">
    <name type="scientific">Capsaspora owczarzaki (strain ATCC 30864)</name>
    <dbReference type="NCBI Taxonomy" id="595528"/>
    <lineage>
        <taxon>Eukaryota</taxon>
        <taxon>Filasterea</taxon>
        <taxon>Capsaspora</taxon>
    </lineage>
</organism>